<reference evidence="2" key="1">
    <citation type="submission" date="2021-08" db="EMBL/GenBank/DDBJ databases">
        <title>Hoeflea bacterium WL0058 sp. nov., isolated from the sediment.</title>
        <authorList>
            <person name="Wang L."/>
            <person name="Zhang D."/>
        </authorList>
    </citation>
    <scope>NUCLEOTIDE SEQUENCE</scope>
    <source>
        <strain evidence="2">WL0058</strain>
    </source>
</reference>
<keyword evidence="3" id="KW-1185">Reference proteome</keyword>
<gene>
    <name evidence="2" type="ORF">K1W69_23535</name>
</gene>
<name>A0AAE2ZV15_9HYPH</name>
<dbReference type="Pfam" id="PF06568">
    <property type="entry name" value="YjiS-like"/>
    <property type="match status" value="1"/>
</dbReference>
<dbReference type="AlphaFoldDB" id="A0AAE2ZV15"/>
<dbReference type="EMBL" id="JAICBX010000005">
    <property type="protein sequence ID" value="MBW8640187.1"/>
    <property type="molecule type" value="Genomic_DNA"/>
</dbReference>
<dbReference type="InterPro" id="IPR009506">
    <property type="entry name" value="YjiS-like"/>
</dbReference>
<evidence type="ECO:0000313" key="2">
    <source>
        <dbReference type="EMBL" id="MBW8640187.1"/>
    </source>
</evidence>
<evidence type="ECO:0000313" key="3">
    <source>
        <dbReference type="Proteomes" id="UP001196509"/>
    </source>
</evidence>
<protein>
    <submittedName>
        <fullName evidence="2">DUF1127 domain-containing protein</fullName>
    </submittedName>
</protein>
<sequence>MFSSAINIPGSRIVSQLGADFRQALKHFTDRRQFNRLLDLEDAILDDIGVTRGDVQIASRLPLKKNAALELRRISLVRRRHCK</sequence>
<feature type="domain" description="YjiS-like" evidence="1">
    <location>
        <begin position="31"/>
        <end position="55"/>
    </location>
</feature>
<evidence type="ECO:0000259" key="1">
    <source>
        <dbReference type="Pfam" id="PF06568"/>
    </source>
</evidence>
<dbReference type="Proteomes" id="UP001196509">
    <property type="component" value="Unassembled WGS sequence"/>
</dbReference>
<proteinExistence type="predicted"/>
<accession>A0AAE2ZV15</accession>
<comment type="caution">
    <text evidence="2">The sequence shown here is derived from an EMBL/GenBank/DDBJ whole genome shotgun (WGS) entry which is preliminary data.</text>
</comment>
<dbReference type="RefSeq" id="WP_220230900.1">
    <property type="nucleotide sequence ID" value="NZ_JAICBX010000005.1"/>
</dbReference>
<organism evidence="2 3">
    <name type="scientific">Flavimaribacter sediminis</name>
    <dbReference type="NCBI Taxonomy" id="2865987"/>
    <lineage>
        <taxon>Bacteria</taxon>
        <taxon>Pseudomonadati</taxon>
        <taxon>Pseudomonadota</taxon>
        <taxon>Alphaproteobacteria</taxon>
        <taxon>Hyphomicrobiales</taxon>
        <taxon>Rhizobiaceae</taxon>
        <taxon>Flavimaribacter</taxon>
    </lineage>
</organism>